<evidence type="ECO:0000313" key="2">
    <source>
        <dbReference type="EMBL" id="PYE56495.1"/>
    </source>
</evidence>
<dbReference type="EMBL" id="QJSX01000001">
    <property type="protein sequence ID" value="PYE56495.1"/>
    <property type="molecule type" value="Genomic_DNA"/>
</dbReference>
<proteinExistence type="predicted"/>
<sequence length="651" mass="74798">MPESPLVSVLMPTFKHATFVRRALESLFAQTFEDWELLLIDDGSPDDTAHVVAPHLADARVRFHRFEHNVGLGAALNFATDLARGRYLAYLPSDDVWYPAHLASLVRVLQERSDVYLAYGGVRFEYRHFAATLRGDDVVGREEEVLDTPLAPKKGETITSGNILALAQVLHRRDPQGDARWTERHEFVSDSLEADFWRGLLKRGARFAYTGKVSCEWVDHPWQRHKVIAHFQGGLSRYRSYYGVGQDVWLDFRPSRGMRVNERERFGRFDEARALPKRGALRVLIVGSLGFNPERVLALEERGHKLYGLWLKNTETWDSAGPYPFGNIETVAHDDRWLDRVKAARPDVIYALLNWQDVRLLRDVQEAVREARLGVPFVFHFKEGPFICLEHGLWPDLVKLVTDSDGRVFISDENRAWFELALNERFDDAATFVLDGDLPKIEWQTNDWAPKLSDLDGEVHTVCAGRPIGIVPWSDIAAARLHVHFYGEHFHAWFPNWTREGLETGFMHLHPTVGPRDWVRELSRYDAAWVQVHDSVNGGDLRRATWDDLNLPARLGTYAAAGLPWILKDNRHSTVAMQSLAARHDFGVFFGTFEDVAVQLRDPERKRELTENARRARHLFAFDTHADDLVTFFRRLIQRREASEDSSTRRA</sequence>
<dbReference type="PANTHER" id="PTHR43685">
    <property type="entry name" value="GLYCOSYLTRANSFERASE"/>
    <property type="match status" value="1"/>
</dbReference>
<dbReference type="OrthoDB" id="396512at2"/>
<dbReference type="CDD" id="cd00761">
    <property type="entry name" value="Glyco_tranf_GTA_type"/>
    <property type="match status" value="1"/>
</dbReference>
<dbReference type="PANTHER" id="PTHR43685:SF11">
    <property type="entry name" value="GLYCOSYLTRANSFERASE TAGX-RELATED"/>
    <property type="match status" value="1"/>
</dbReference>
<dbReference type="Proteomes" id="UP000248326">
    <property type="component" value="Unassembled WGS sequence"/>
</dbReference>
<keyword evidence="3" id="KW-1185">Reference proteome</keyword>
<gene>
    <name evidence="2" type="ORF">DES52_101299</name>
</gene>
<accession>A0A318SH94</accession>
<dbReference type="Pfam" id="PF00535">
    <property type="entry name" value="Glycos_transf_2"/>
    <property type="match status" value="1"/>
</dbReference>
<dbReference type="InterPro" id="IPR050834">
    <property type="entry name" value="Glycosyltransf_2"/>
</dbReference>
<evidence type="ECO:0000259" key="1">
    <source>
        <dbReference type="Pfam" id="PF00535"/>
    </source>
</evidence>
<keyword evidence="2" id="KW-0808">Transferase</keyword>
<dbReference type="GO" id="GO:0016740">
    <property type="term" value="F:transferase activity"/>
    <property type="evidence" value="ECO:0007669"/>
    <property type="project" value="UniProtKB-KW"/>
</dbReference>
<dbReference type="Gene3D" id="3.90.550.10">
    <property type="entry name" value="Spore Coat Polysaccharide Biosynthesis Protein SpsA, Chain A"/>
    <property type="match status" value="1"/>
</dbReference>
<reference evidence="2 3" key="1">
    <citation type="submission" date="2018-06" db="EMBL/GenBank/DDBJ databases">
        <title>Genomic Encyclopedia of Type Strains, Phase IV (KMG-IV): sequencing the most valuable type-strain genomes for metagenomic binning, comparative biology and taxonomic classification.</title>
        <authorList>
            <person name="Goeker M."/>
        </authorList>
    </citation>
    <scope>NUCLEOTIDE SEQUENCE [LARGE SCALE GENOMIC DNA]</scope>
    <source>
        <strain evidence="2 3">DSM 18048</strain>
    </source>
</reference>
<feature type="domain" description="Glycosyltransferase 2-like" evidence="1">
    <location>
        <begin position="8"/>
        <end position="117"/>
    </location>
</feature>
<protein>
    <submittedName>
        <fullName evidence="2">Glycosyltransferase involved in cell wall biosynthesis</fullName>
    </submittedName>
</protein>
<comment type="caution">
    <text evidence="2">The sequence shown here is derived from an EMBL/GenBank/DDBJ whole genome shotgun (WGS) entry which is preliminary data.</text>
</comment>
<dbReference type="InterPro" id="IPR029044">
    <property type="entry name" value="Nucleotide-diphossugar_trans"/>
</dbReference>
<dbReference type="SUPFAM" id="SSF53448">
    <property type="entry name" value="Nucleotide-diphospho-sugar transferases"/>
    <property type="match status" value="1"/>
</dbReference>
<dbReference type="RefSeq" id="WP_110884979.1">
    <property type="nucleotide sequence ID" value="NZ_QJSX01000001.1"/>
</dbReference>
<organism evidence="2 3">
    <name type="scientific">Deinococcus yavapaiensis KR-236</name>
    <dbReference type="NCBI Taxonomy" id="694435"/>
    <lineage>
        <taxon>Bacteria</taxon>
        <taxon>Thermotogati</taxon>
        <taxon>Deinococcota</taxon>
        <taxon>Deinococci</taxon>
        <taxon>Deinococcales</taxon>
        <taxon>Deinococcaceae</taxon>
        <taxon>Deinococcus</taxon>
    </lineage>
</organism>
<dbReference type="AlphaFoldDB" id="A0A318SH94"/>
<evidence type="ECO:0000313" key="3">
    <source>
        <dbReference type="Proteomes" id="UP000248326"/>
    </source>
</evidence>
<dbReference type="InterPro" id="IPR001173">
    <property type="entry name" value="Glyco_trans_2-like"/>
</dbReference>
<name>A0A318SH94_9DEIO</name>